<dbReference type="EMBL" id="VHSH01000001">
    <property type="protein sequence ID" value="TQV83665.1"/>
    <property type="molecule type" value="Genomic_DNA"/>
</dbReference>
<accession>A0A545U2F6</accession>
<sequence length="161" mass="18483">MDPTLNGNENAGSEDKAQMDEARKARRRLLKLGAASAPLVLTFKPSSAWAVSAGCILHEGKRETPGKLYKVDGYMRRMVRHDNGIYYKFRYGRWMYWHGGHRRFYDLNKGPYRRVRHYQEIYMNKGPGSVVQAGNVNHTKLRALVYNDNVGWSCVSSIIQS</sequence>
<keyword evidence="3" id="KW-1185">Reference proteome</keyword>
<proteinExistence type="predicted"/>
<evidence type="ECO:0000313" key="2">
    <source>
        <dbReference type="EMBL" id="TQV83665.1"/>
    </source>
</evidence>
<name>A0A545U2F6_9PROT</name>
<feature type="region of interest" description="Disordered" evidence="1">
    <location>
        <begin position="1"/>
        <end position="20"/>
    </location>
</feature>
<reference evidence="2 3" key="1">
    <citation type="submission" date="2019-06" db="EMBL/GenBank/DDBJ databases">
        <title>Whole genome sequence for Rhodospirillaceae sp. R148.</title>
        <authorList>
            <person name="Wang G."/>
        </authorList>
    </citation>
    <scope>NUCLEOTIDE SEQUENCE [LARGE SCALE GENOMIC DNA]</scope>
    <source>
        <strain evidence="2 3">R148</strain>
    </source>
</reference>
<evidence type="ECO:0000256" key="1">
    <source>
        <dbReference type="SAM" id="MobiDB-lite"/>
    </source>
</evidence>
<gene>
    <name evidence="2" type="ORF">FKG95_03490</name>
</gene>
<organism evidence="2 3">
    <name type="scientific">Denitrobaculum tricleocarpae</name>
    <dbReference type="NCBI Taxonomy" id="2591009"/>
    <lineage>
        <taxon>Bacteria</taxon>
        <taxon>Pseudomonadati</taxon>
        <taxon>Pseudomonadota</taxon>
        <taxon>Alphaproteobacteria</taxon>
        <taxon>Rhodospirillales</taxon>
        <taxon>Rhodospirillaceae</taxon>
        <taxon>Denitrobaculum</taxon>
    </lineage>
</organism>
<dbReference type="Proteomes" id="UP000315252">
    <property type="component" value="Unassembled WGS sequence"/>
</dbReference>
<evidence type="ECO:0000313" key="3">
    <source>
        <dbReference type="Proteomes" id="UP000315252"/>
    </source>
</evidence>
<protein>
    <submittedName>
        <fullName evidence="2">Uncharacterized protein</fullName>
    </submittedName>
</protein>
<dbReference type="AlphaFoldDB" id="A0A545U2F6"/>
<comment type="caution">
    <text evidence="2">The sequence shown here is derived from an EMBL/GenBank/DDBJ whole genome shotgun (WGS) entry which is preliminary data.</text>
</comment>
<dbReference type="RefSeq" id="WP_142894901.1">
    <property type="nucleotide sequence ID" value="NZ_ML660052.1"/>
</dbReference>
<feature type="compositionally biased region" description="Polar residues" evidence="1">
    <location>
        <begin position="1"/>
        <end position="11"/>
    </location>
</feature>